<dbReference type="Gene3D" id="3.40.1190.20">
    <property type="match status" value="1"/>
</dbReference>
<dbReference type="OrthoDB" id="497927at2759"/>
<dbReference type="AlphaFoldDB" id="A0A6G1L8F5"/>
<dbReference type="SUPFAM" id="SSF53613">
    <property type="entry name" value="Ribokinase-like"/>
    <property type="match status" value="1"/>
</dbReference>
<dbReference type="Pfam" id="PF00294">
    <property type="entry name" value="PfkB"/>
    <property type="match status" value="1"/>
</dbReference>
<dbReference type="PANTHER" id="PTHR47098">
    <property type="entry name" value="PROTEIN MAK32"/>
    <property type="match status" value="1"/>
</dbReference>
<dbReference type="EMBL" id="ML995839">
    <property type="protein sequence ID" value="KAF2768872.1"/>
    <property type="molecule type" value="Genomic_DNA"/>
</dbReference>
<gene>
    <name evidence="2" type="ORF">EJ03DRAFT_383004</name>
</gene>
<evidence type="ECO:0000313" key="2">
    <source>
        <dbReference type="EMBL" id="KAF2768872.1"/>
    </source>
</evidence>
<reference evidence="2" key="1">
    <citation type="journal article" date="2020" name="Stud. Mycol.">
        <title>101 Dothideomycetes genomes: a test case for predicting lifestyles and emergence of pathogens.</title>
        <authorList>
            <person name="Haridas S."/>
            <person name="Albert R."/>
            <person name="Binder M."/>
            <person name="Bloem J."/>
            <person name="Labutti K."/>
            <person name="Salamov A."/>
            <person name="Andreopoulos B."/>
            <person name="Baker S."/>
            <person name="Barry K."/>
            <person name="Bills G."/>
            <person name="Bluhm B."/>
            <person name="Cannon C."/>
            <person name="Castanera R."/>
            <person name="Culley D."/>
            <person name="Daum C."/>
            <person name="Ezra D."/>
            <person name="Gonzalez J."/>
            <person name="Henrissat B."/>
            <person name="Kuo A."/>
            <person name="Liang C."/>
            <person name="Lipzen A."/>
            <person name="Lutzoni F."/>
            <person name="Magnuson J."/>
            <person name="Mondo S."/>
            <person name="Nolan M."/>
            <person name="Ohm R."/>
            <person name="Pangilinan J."/>
            <person name="Park H.-J."/>
            <person name="Ramirez L."/>
            <person name="Alfaro M."/>
            <person name="Sun H."/>
            <person name="Tritt A."/>
            <person name="Yoshinaga Y."/>
            <person name="Zwiers L.-H."/>
            <person name="Turgeon B."/>
            <person name="Goodwin S."/>
            <person name="Spatafora J."/>
            <person name="Crous P."/>
            <person name="Grigoriev I."/>
        </authorList>
    </citation>
    <scope>NUCLEOTIDE SEQUENCE</scope>
    <source>
        <strain evidence="2">CBS 116005</strain>
    </source>
</reference>
<sequence length="161" mass="17256">MDVPGGSVTFMFYSKANSNRKGFQCLTEPLPVAVRDLDGSKLLHSQAFHFFGTAECAEQGCVVLTTGTEPVWLPAFYAKDASKVIDPTGGGNGFLGAFVVGYQETGSVVEAAKYGHVGASFMIEQIGCPERTGEGEDERWNGCSVSGRLADYQAMLSSHWD</sequence>
<proteinExistence type="predicted"/>
<dbReference type="InterPro" id="IPR011611">
    <property type="entry name" value="PfkB_dom"/>
</dbReference>
<feature type="domain" description="Carbohydrate kinase PfkB" evidence="1">
    <location>
        <begin position="58"/>
        <end position="128"/>
    </location>
</feature>
<dbReference type="Proteomes" id="UP000799436">
    <property type="component" value="Unassembled WGS sequence"/>
</dbReference>
<dbReference type="InterPro" id="IPR029056">
    <property type="entry name" value="Ribokinase-like"/>
</dbReference>
<name>A0A6G1L8F5_9PEZI</name>
<evidence type="ECO:0000313" key="3">
    <source>
        <dbReference type="Proteomes" id="UP000799436"/>
    </source>
</evidence>
<organism evidence="2 3">
    <name type="scientific">Teratosphaeria nubilosa</name>
    <dbReference type="NCBI Taxonomy" id="161662"/>
    <lineage>
        <taxon>Eukaryota</taxon>
        <taxon>Fungi</taxon>
        <taxon>Dikarya</taxon>
        <taxon>Ascomycota</taxon>
        <taxon>Pezizomycotina</taxon>
        <taxon>Dothideomycetes</taxon>
        <taxon>Dothideomycetidae</taxon>
        <taxon>Mycosphaerellales</taxon>
        <taxon>Teratosphaeriaceae</taxon>
        <taxon>Teratosphaeria</taxon>
    </lineage>
</organism>
<protein>
    <recommendedName>
        <fullName evidence="1">Carbohydrate kinase PfkB domain-containing protein</fullName>
    </recommendedName>
</protein>
<evidence type="ECO:0000259" key="1">
    <source>
        <dbReference type="Pfam" id="PF00294"/>
    </source>
</evidence>
<keyword evidence="3" id="KW-1185">Reference proteome</keyword>
<dbReference type="PANTHER" id="PTHR47098:SF1">
    <property type="entry name" value="PFKB FAMILY CARBOHYDRATE KINASE SUPERFAMILY (AFU_ORTHOLOGUE AFUA_4G09500)"/>
    <property type="match status" value="1"/>
</dbReference>
<accession>A0A6G1L8F5</accession>